<evidence type="ECO:0000313" key="3">
    <source>
        <dbReference type="EMBL" id="PIX35330.1"/>
    </source>
</evidence>
<dbReference type="EMBL" id="MNYY01000033">
    <property type="protein sequence ID" value="OIP73134.1"/>
    <property type="molecule type" value="Genomic_DNA"/>
</dbReference>
<dbReference type="Pfam" id="PF25937">
    <property type="entry name" value="DUF7980"/>
    <property type="match status" value="1"/>
</dbReference>
<dbReference type="InterPro" id="IPR058286">
    <property type="entry name" value="DUF7980"/>
</dbReference>
<evidence type="ECO:0000313" key="8">
    <source>
        <dbReference type="Proteomes" id="UP000230646"/>
    </source>
</evidence>
<accession>A0A2M8C9Z3</accession>
<dbReference type="Proteomes" id="UP000182763">
    <property type="component" value="Unassembled WGS sequence"/>
</dbReference>
<accession>A0A2M7PKX6</accession>
<dbReference type="EMBL" id="PFKO01000393">
    <property type="protein sequence ID" value="PIY31054.1"/>
    <property type="molecule type" value="Genomic_DNA"/>
</dbReference>
<name>A0A1J5GZA3_9BACT</name>
<dbReference type="Proteomes" id="UP000230646">
    <property type="component" value="Unassembled WGS sequence"/>
</dbReference>
<reference evidence="3" key="2">
    <citation type="submission" date="2017-09" db="EMBL/GenBank/DDBJ databases">
        <title>Depth-based differentiation of microbial function through sediment-hosted aquifers and enrichment of novel symbionts in the deep terrestrial subsurface.</title>
        <authorList>
            <person name="Probst A.J."/>
            <person name="Ladd B."/>
            <person name="Jarett J.K."/>
            <person name="Geller-Mcgrath D.E."/>
            <person name="Sieber C.M.K."/>
            <person name="Emerson J.B."/>
            <person name="Anantharaman K."/>
            <person name="Thomas B.C."/>
            <person name="Malmstrom R."/>
            <person name="Stieglmeier M."/>
            <person name="Klingl A."/>
            <person name="Woyke T."/>
            <person name="Ryan C.M."/>
            <person name="Banfield J.F."/>
        </authorList>
    </citation>
    <scope>NUCLEOTIDE SEQUENCE</scope>
    <source>
        <strain evidence="3">CG_4_8_14_3_um_filter_34_18</strain>
    </source>
</reference>
<dbReference type="Proteomes" id="UP000228560">
    <property type="component" value="Unassembled WGS sequence"/>
</dbReference>
<organism evidence="2 6">
    <name type="scientific">Candidatus Infernicultor aquiphilus</name>
    <dbReference type="NCBI Taxonomy" id="1805029"/>
    <lineage>
        <taxon>Bacteria</taxon>
        <taxon>Pseudomonadati</taxon>
        <taxon>Atribacterota</taxon>
        <taxon>Candidatus Phoenicimicrobiia</taxon>
        <taxon>Candidatus Pheonicimicrobiales</taxon>
        <taxon>Candidatus Phoenicimicrobiaceae</taxon>
        <taxon>Candidatus Infernicultor</taxon>
    </lineage>
</organism>
<keyword evidence="1" id="KW-0812">Transmembrane</keyword>
<dbReference type="EMBL" id="PFIP01000010">
    <property type="protein sequence ID" value="PIX35330.1"/>
    <property type="molecule type" value="Genomic_DNA"/>
</dbReference>
<feature type="transmembrane region" description="Helical" evidence="1">
    <location>
        <begin position="47"/>
        <end position="66"/>
    </location>
</feature>
<accession>A0A2M7KB20</accession>
<accession>A0A1J5GZA3</accession>
<proteinExistence type="predicted"/>
<evidence type="ECO:0000313" key="4">
    <source>
        <dbReference type="EMBL" id="PIY31054.1"/>
    </source>
</evidence>
<evidence type="ECO:0000313" key="7">
    <source>
        <dbReference type="Proteomes" id="UP000228560"/>
    </source>
</evidence>
<reference evidence="7 8" key="3">
    <citation type="submission" date="2017-09" db="EMBL/GenBank/DDBJ databases">
        <title>Depth-based differentiation of microbial function through sediment-hosted aquifers and enrichment of novel symbionts in the deep terrestrial subsurface.</title>
        <authorList>
            <person name="Probst A.J."/>
            <person name="Ladd B."/>
            <person name="Jarett J.K."/>
            <person name="Geller-Mcgrath D.E."/>
            <person name="Sieber C.M."/>
            <person name="Emerson J.B."/>
            <person name="Anantharaman K."/>
            <person name="Thomas B.C."/>
            <person name="Malmstrom R."/>
            <person name="Stieglmeier M."/>
            <person name="Klingl A."/>
            <person name="Woyke T."/>
            <person name="Ryan C.M."/>
            <person name="Banfield J.F."/>
        </authorList>
    </citation>
    <scope>NUCLEOTIDE SEQUENCE [LARGE SCALE GENOMIC DNA]</scope>
    <source>
        <strain evidence="4">CG_4_10_14_3_um_filter_34_13</strain>
        <strain evidence="5">CG_4_9_14_3_um_filter_33_16</strain>
    </source>
</reference>
<protein>
    <submittedName>
        <fullName evidence="2">Uncharacterized protein</fullName>
    </submittedName>
</protein>
<evidence type="ECO:0000313" key="6">
    <source>
        <dbReference type="Proteomes" id="UP000182763"/>
    </source>
</evidence>
<feature type="transmembrane region" description="Helical" evidence="1">
    <location>
        <begin position="87"/>
        <end position="110"/>
    </location>
</feature>
<evidence type="ECO:0000256" key="1">
    <source>
        <dbReference type="SAM" id="Phobius"/>
    </source>
</evidence>
<dbReference type="STRING" id="1805029.AUK42_01425"/>
<keyword evidence="1" id="KW-1133">Transmembrane helix</keyword>
<dbReference type="AlphaFoldDB" id="A0A1J5GZA3"/>
<dbReference type="Proteomes" id="UP000231493">
    <property type="component" value="Unassembled WGS sequence"/>
</dbReference>
<keyword evidence="1" id="KW-0472">Membrane</keyword>
<evidence type="ECO:0000313" key="5">
    <source>
        <dbReference type="EMBL" id="PJB55851.1"/>
    </source>
</evidence>
<sequence length="118" mass="13748">MKRKIKGGILAIVGYILSPVSWWNDLFVNIPLAYVFALPFRFFSKKLFLPAMILGYWITNVIGFIMMHHGVKDVISKEKSKYTRKKLIKDILISIVYTGVVVIFVLKGWLKFPTEYFK</sequence>
<reference evidence="2 6" key="1">
    <citation type="journal article" date="2016" name="Environ. Microbiol.">
        <title>Genomic resolution of a cold subsurface aquifer community provides metabolic insights for novel microbes adapted to high CO concentrations.</title>
        <authorList>
            <person name="Probst A.J."/>
            <person name="Castelle C.J."/>
            <person name="Singh A."/>
            <person name="Brown C.T."/>
            <person name="Anantharaman K."/>
            <person name="Sharon I."/>
            <person name="Hug L.A."/>
            <person name="Burstein D."/>
            <person name="Emerson J.B."/>
            <person name="Thomas B.C."/>
            <person name="Banfield J.F."/>
        </authorList>
    </citation>
    <scope>NUCLEOTIDE SEQUENCE [LARGE SCALE GENOMIC DNA]</scope>
    <source>
        <strain evidence="2">CG2_30_33_13</strain>
    </source>
</reference>
<dbReference type="EMBL" id="PFTV01000174">
    <property type="protein sequence ID" value="PJB55851.1"/>
    <property type="molecule type" value="Genomic_DNA"/>
</dbReference>
<evidence type="ECO:0000313" key="2">
    <source>
        <dbReference type="EMBL" id="OIP73134.1"/>
    </source>
</evidence>
<comment type="caution">
    <text evidence="2">The sequence shown here is derived from an EMBL/GenBank/DDBJ whole genome shotgun (WGS) entry which is preliminary data.</text>
</comment>
<dbReference type="RefSeq" id="WP_406608595.1">
    <property type="nucleotide sequence ID" value="NZ_PFKO01000393.1"/>
</dbReference>
<gene>
    <name evidence="2" type="ORF">AUK42_01425</name>
    <name evidence="5" type="ORF">CO097_06895</name>
    <name evidence="4" type="ORF">COZ07_10675</name>
    <name evidence="3" type="ORF">COZ58_00385</name>
</gene>
<feature type="transmembrane region" description="Helical" evidence="1">
    <location>
        <begin position="7"/>
        <end position="27"/>
    </location>
</feature>